<dbReference type="RefSeq" id="WP_006975888.1">
    <property type="nucleotide sequence ID" value="NZ_ABCS01000109.1"/>
</dbReference>
<protein>
    <submittedName>
        <fullName evidence="2">Uncharacterized protein</fullName>
    </submittedName>
</protein>
<evidence type="ECO:0000256" key="1">
    <source>
        <dbReference type="SAM" id="SignalP"/>
    </source>
</evidence>
<keyword evidence="3" id="KW-1185">Reference proteome</keyword>
<dbReference type="Proteomes" id="UP000005801">
    <property type="component" value="Unassembled WGS sequence"/>
</dbReference>
<comment type="caution">
    <text evidence="2">The sequence shown here is derived from an EMBL/GenBank/DDBJ whole genome shotgun (WGS) entry which is preliminary data.</text>
</comment>
<gene>
    <name evidence="2" type="ORF">PPSIR1_30509</name>
</gene>
<sequence length="207" mass="22326">MFTFKKTTRSLVASLLLGTALFACTAEESSTEPTVVELSLDEIDNLSDAELSELAALELEGLIDVQIEGEVEIEELPGDVLSQPIEPWDPWIPRIPEAATEYDPSLTEQSLGPAPWGPELAPTLHGEGEPLPNPAVELMTEIEANGLPLVTKPERPLPNPAVELMTEIEANGLPLVTKPERPLPNPAVELMTEIEANGLPLVTKDEA</sequence>
<feature type="chain" id="PRO_5002697796" evidence="1">
    <location>
        <begin position="26"/>
        <end position="207"/>
    </location>
</feature>
<feature type="signal peptide" evidence="1">
    <location>
        <begin position="1"/>
        <end position="25"/>
    </location>
</feature>
<dbReference type="AlphaFoldDB" id="A6GGQ0"/>
<evidence type="ECO:0000313" key="2">
    <source>
        <dbReference type="EMBL" id="EDM74950.1"/>
    </source>
</evidence>
<proteinExistence type="predicted"/>
<name>A6GGQ0_9BACT</name>
<keyword evidence="1" id="KW-0732">Signal</keyword>
<reference evidence="2 3" key="1">
    <citation type="submission" date="2007-06" db="EMBL/GenBank/DDBJ databases">
        <authorList>
            <person name="Shimkets L."/>
            <person name="Ferriera S."/>
            <person name="Johnson J."/>
            <person name="Kravitz S."/>
            <person name="Beeson K."/>
            <person name="Sutton G."/>
            <person name="Rogers Y.-H."/>
            <person name="Friedman R."/>
            <person name="Frazier M."/>
            <person name="Venter J.C."/>
        </authorList>
    </citation>
    <scope>NUCLEOTIDE SEQUENCE [LARGE SCALE GENOMIC DNA]</scope>
    <source>
        <strain evidence="2 3">SIR-1</strain>
    </source>
</reference>
<accession>A6GGQ0</accession>
<dbReference type="EMBL" id="ABCS01000109">
    <property type="protein sequence ID" value="EDM74950.1"/>
    <property type="molecule type" value="Genomic_DNA"/>
</dbReference>
<organism evidence="2 3">
    <name type="scientific">Plesiocystis pacifica SIR-1</name>
    <dbReference type="NCBI Taxonomy" id="391625"/>
    <lineage>
        <taxon>Bacteria</taxon>
        <taxon>Pseudomonadati</taxon>
        <taxon>Myxococcota</taxon>
        <taxon>Polyangia</taxon>
        <taxon>Nannocystales</taxon>
        <taxon>Nannocystaceae</taxon>
        <taxon>Plesiocystis</taxon>
    </lineage>
</organism>
<dbReference type="PROSITE" id="PS51257">
    <property type="entry name" value="PROKAR_LIPOPROTEIN"/>
    <property type="match status" value="1"/>
</dbReference>
<evidence type="ECO:0000313" key="3">
    <source>
        <dbReference type="Proteomes" id="UP000005801"/>
    </source>
</evidence>